<dbReference type="AlphaFoldDB" id="A0A2T5XU45"/>
<protein>
    <submittedName>
        <fullName evidence="1">Uncharacterized protein</fullName>
    </submittedName>
</protein>
<dbReference type="EMBL" id="QBKG01000007">
    <property type="protein sequence ID" value="PTX06447.1"/>
    <property type="molecule type" value="Genomic_DNA"/>
</dbReference>
<organism evidence="1 2">
    <name type="scientific">Capnocytophaga leadbetteri</name>
    <dbReference type="NCBI Taxonomy" id="327575"/>
    <lineage>
        <taxon>Bacteria</taxon>
        <taxon>Pseudomonadati</taxon>
        <taxon>Bacteroidota</taxon>
        <taxon>Flavobacteriia</taxon>
        <taxon>Flavobacteriales</taxon>
        <taxon>Flavobacteriaceae</taxon>
        <taxon>Capnocytophaga</taxon>
    </lineage>
</organism>
<sequence length="187" mass="20598">MAQVKNNIIMQGVSGKLGKQIVYRQRFGKTIVTKAPHRTAPLTAKQVSHTNKFKAATAYAKSVLADPLQYERYSKEAKQRGVFSTYNMAISDYMNPLIIEAIDTTSYTGRAAGEPISVEVNDNFKVKSLIVAIIAEDTTEIESGEALLIGGKWVYMTTATNTYDTGSQLIIRASTYTGESLQMEIEV</sequence>
<comment type="caution">
    <text evidence="1">The sequence shown here is derived from an EMBL/GenBank/DDBJ whole genome shotgun (WGS) entry which is preliminary data.</text>
</comment>
<accession>A0A2T5XU45</accession>
<evidence type="ECO:0000313" key="1">
    <source>
        <dbReference type="EMBL" id="PTX06447.1"/>
    </source>
</evidence>
<gene>
    <name evidence="1" type="ORF">C8P65_107105</name>
</gene>
<dbReference type="Proteomes" id="UP000243985">
    <property type="component" value="Unassembled WGS sequence"/>
</dbReference>
<reference evidence="1 2" key="1">
    <citation type="submission" date="2018-04" db="EMBL/GenBank/DDBJ databases">
        <title>Genomic Encyclopedia of Archaeal and Bacterial Type Strains, Phase II (KMG-II): from individual species to whole genera.</title>
        <authorList>
            <person name="Goeker M."/>
        </authorList>
    </citation>
    <scope>NUCLEOTIDE SEQUENCE [LARGE SCALE GENOMIC DNA]</scope>
    <source>
        <strain evidence="1 2">DSM 22902</strain>
    </source>
</reference>
<evidence type="ECO:0000313" key="2">
    <source>
        <dbReference type="Proteomes" id="UP000243985"/>
    </source>
</evidence>
<dbReference type="RefSeq" id="WP_107782289.1">
    <property type="nucleotide sequence ID" value="NZ_QBKG01000007.1"/>
</dbReference>
<name>A0A2T5XU45_9FLAO</name>
<proteinExistence type="predicted"/>
<dbReference type="GeneID" id="84580895"/>